<evidence type="ECO:0000313" key="3">
    <source>
        <dbReference type="Proteomes" id="UP000077521"/>
    </source>
</evidence>
<evidence type="ECO:0000256" key="1">
    <source>
        <dbReference type="SAM" id="MobiDB-lite"/>
    </source>
</evidence>
<feature type="compositionally biased region" description="Acidic residues" evidence="1">
    <location>
        <begin position="19"/>
        <end position="38"/>
    </location>
</feature>
<evidence type="ECO:0000313" key="2">
    <source>
        <dbReference type="EMBL" id="KAE8244349.1"/>
    </source>
</evidence>
<feature type="region of interest" description="Disordered" evidence="1">
    <location>
        <begin position="1"/>
        <end position="50"/>
    </location>
</feature>
<dbReference type="AlphaFoldDB" id="A0A177TXM3"/>
<dbReference type="Proteomes" id="UP000077521">
    <property type="component" value="Unassembled WGS sequence"/>
</dbReference>
<reference evidence="2" key="2">
    <citation type="journal article" date="2019" name="IMA Fungus">
        <title>Genome sequencing and comparison of five Tilletia species to identify candidate genes for the detection of regulated species infecting wheat.</title>
        <authorList>
            <person name="Nguyen H.D.T."/>
            <person name="Sultana T."/>
            <person name="Kesanakurti P."/>
            <person name="Hambleton S."/>
        </authorList>
    </citation>
    <scope>NUCLEOTIDE SEQUENCE</scope>
    <source>
        <strain evidence="2">DAOMC 236416</strain>
    </source>
</reference>
<reference evidence="2" key="1">
    <citation type="submission" date="2016-04" db="EMBL/GenBank/DDBJ databases">
        <authorList>
            <person name="Nguyen H.D."/>
            <person name="Samba Siva P."/>
            <person name="Cullis J."/>
            <person name="Levesque C.A."/>
            <person name="Hambleton S."/>
        </authorList>
    </citation>
    <scope>NUCLEOTIDE SEQUENCE</scope>
    <source>
        <strain evidence="2">DAOMC 236416</strain>
    </source>
</reference>
<comment type="caution">
    <text evidence="2">The sequence shown here is derived from an EMBL/GenBank/DDBJ whole genome shotgun (WGS) entry which is preliminary data.</text>
</comment>
<accession>A0A177TXM3</accession>
<protein>
    <submittedName>
        <fullName evidence="2">Uncharacterized protein</fullName>
    </submittedName>
</protein>
<proteinExistence type="predicted"/>
<keyword evidence="3" id="KW-1185">Reference proteome</keyword>
<sequence>MSSLADLEQLEHLPQSSDAEVEEEGTEAWTDDSEEGGEPDSGSDINPEEGFERDNFVARGGYMEVDSKSVTSDPDVPVKIWYHVLTDRAIAMLDTPEPIKQLFKDLVAMFDTSSDPLRRGVYYAQAILHMGTKGKFLKQGKETFIKRALVFYKHVAEMEKESGRSDVPGTAASMILSAVLEEMSNFHAFIQTKAYHSLVKRSAQHKTIRHRYFDRLKDLRFIISCAEKHLGVGNLGKLYHAALGPHPHPASQTIALEPIWHRLDSLLDDAIDITEKKMNDMDLGFPELSEALHFGFFFRTLRDSEAVQHTLKRKRDEGLDQESSTPPITSGPALFHVDPSTFASIKELSYSSLAFETAEELRHWQERAYSRFNLMRDVWNTSLNDIFISLSYLVGVLTTFAVGSYQLKVYGCAEYVCELVVATIREAYESNPSDASRIRLCSALGAYAIVAVEAKSKILAVRAVEEAIALLHPLYINDSSKHMLLMTALKTSYSSALANLAPRELDAQFELFLLRKSIQVASQAIDLARSAVKTNPNDLESKNMLAYALKTKANVYEIRSQLCYKLQVRLAKSRDEVEAERARMGGTDDQIPLADKHIDAACLLEKMADRTLSDLDIAAALLEECIEVYRELAKEAKALFEPILAKAIHSAAEIYLSQLNPKPELCVAKFKEAIDMFERLSEHCRGYFDDDIERAKLDLAQRLRGP</sequence>
<name>A0A177TXM3_9BASI</name>
<dbReference type="EMBL" id="LWDF02000669">
    <property type="protein sequence ID" value="KAE8244349.1"/>
    <property type="molecule type" value="Genomic_DNA"/>
</dbReference>
<organism evidence="2 3">
    <name type="scientific">Tilletia indica</name>
    <dbReference type="NCBI Taxonomy" id="43049"/>
    <lineage>
        <taxon>Eukaryota</taxon>
        <taxon>Fungi</taxon>
        <taxon>Dikarya</taxon>
        <taxon>Basidiomycota</taxon>
        <taxon>Ustilaginomycotina</taxon>
        <taxon>Exobasidiomycetes</taxon>
        <taxon>Tilletiales</taxon>
        <taxon>Tilletiaceae</taxon>
        <taxon>Tilletia</taxon>
    </lineage>
</organism>
<gene>
    <name evidence="2" type="ORF">A4X13_0g6656</name>
</gene>